<accession>A0ABM1MWD8</accession>
<evidence type="ECO:0000313" key="8">
    <source>
        <dbReference type="Proteomes" id="UP000695000"/>
    </source>
</evidence>
<comment type="similarity">
    <text evidence="1">Belongs to the peptidase C48 family.</text>
</comment>
<evidence type="ECO:0000256" key="1">
    <source>
        <dbReference type="ARBA" id="ARBA00005234"/>
    </source>
</evidence>
<dbReference type="InterPro" id="IPR051947">
    <property type="entry name" value="Sentrin-specific_protease"/>
</dbReference>
<dbReference type="PANTHER" id="PTHR46896">
    <property type="entry name" value="SENTRIN-SPECIFIC PROTEASE"/>
    <property type="match status" value="1"/>
</dbReference>
<gene>
    <name evidence="9" type="primary">LOC108564371</name>
</gene>
<keyword evidence="5" id="KW-0378">Hydrolase</keyword>
<reference evidence="9" key="1">
    <citation type="submission" date="2025-08" db="UniProtKB">
        <authorList>
            <consortium name="RefSeq"/>
        </authorList>
    </citation>
    <scope>IDENTIFICATION</scope>
    <source>
        <tissue evidence="9">Whole Larva</tissue>
    </source>
</reference>
<dbReference type="Pfam" id="PF02902">
    <property type="entry name" value="Peptidase_C48"/>
    <property type="match status" value="1"/>
</dbReference>
<keyword evidence="3" id="KW-0645">Protease</keyword>
<dbReference type="PANTHER" id="PTHR46896:SF3">
    <property type="entry name" value="FI06413P-RELATED"/>
    <property type="match status" value="1"/>
</dbReference>
<evidence type="ECO:0000256" key="5">
    <source>
        <dbReference type="ARBA" id="ARBA00022801"/>
    </source>
</evidence>
<proteinExistence type="inferred from homology"/>
<feature type="compositionally biased region" description="Polar residues" evidence="6">
    <location>
        <begin position="1210"/>
        <end position="1226"/>
    </location>
</feature>
<evidence type="ECO:0000256" key="3">
    <source>
        <dbReference type="ARBA" id="ARBA00022670"/>
    </source>
</evidence>
<name>A0ABM1MWD8_NICVS</name>
<dbReference type="PROSITE" id="PS50600">
    <property type="entry name" value="ULP_PROTEASE"/>
    <property type="match status" value="1"/>
</dbReference>
<evidence type="ECO:0000256" key="6">
    <source>
        <dbReference type="SAM" id="MobiDB-lite"/>
    </source>
</evidence>
<keyword evidence="8" id="KW-1185">Reference proteome</keyword>
<feature type="region of interest" description="Disordered" evidence="6">
    <location>
        <begin position="1165"/>
        <end position="1233"/>
    </location>
</feature>
<evidence type="ECO:0000259" key="7">
    <source>
        <dbReference type="PROSITE" id="PS50600"/>
    </source>
</evidence>
<feature type="domain" description="Ubiquitin-like protease family profile" evidence="7">
    <location>
        <begin position="833"/>
        <end position="1106"/>
    </location>
</feature>
<protein>
    <submittedName>
        <fullName evidence="9">Uncharacterized protein LOC108564371 isoform X1</fullName>
    </submittedName>
</protein>
<dbReference type="InterPro" id="IPR003653">
    <property type="entry name" value="Peptidase_C48_C"/>
</dbReference>
<feature type="compositionally biased region" description="Acidic residues" evidence="6">
    <location>
        <begin position="1171"/>
        <end position="1192"/>
    </location>
</feature>
<dbReference type="Gene3D" id="3.40.395.10">
    <property type="entry name" value="Adenoviral Proteinase, Chain A"/>
    <property type="match status" value="1"/>
</dbReference>
<feature type="compositionally biased region" description="Acidic residues" evidence="6">
    <location>
        <begin position="994"/>
        <end position="1018"/>
    </location>
</feature>
<dbReference type="InterPro" id="IPR038765">
    <property type="entry name" value="Papain-like_cys_pep_sf"/>
</dbReference>
<evidence type="ECO:0000256" key="4">
    <source>
        <dbReference type="ARBA" id="ARBA00022786"/>
    </source>
</evidence>
<evidence type="ECO:0000313" key="9">
    <source>
        <dbReference type="RefSeq" id="XP_017778888.1"/>
    </source>
</evidence>
<evidence type="ECO:0000256" key="2">
    <source>
        <dbReference type="ARBA" id="ARBA00022553"/>
    </source>
</evidence>
<feature type="region of interest" description="Disordered" evidence="6">
    <location>
        <begin position="594"/>
        <end position="635"/>
    </location>
</feature>
<organism evidence="8 9">
    <name type="scientific">Nicrophorus vespilloides</name>
    <name type="common">Boreal carrion beetle</name>
    <dbReference type="NCBI Taxonomy" id="110193"/>
    <lineage>
        <taxon>Eukaryota</taxon>
        <taxon>Metazoa</taxon>
        <taxon>Ecdysozoa</taxon>
        <taxon>Arthropoda</taxon>
        <taxon>Hexapoda</taxon>
        <taxon>Insecta</taxon>
        <taxon>Pterygota</taxon>
        <taxon>Neoptera</taxon>
        <taxon>Endopterygota</taxon>
        <taxon>Coleoptera</taxon>
        <taxon>Polyphaga</taxon>
        <taxon>Staphyliniformia</taxon>
        <taxon>Silphidae</taxon>
        <taxon>Nicrophorinae</taxon>
        <taxon>Nicrophorus</taxon>
    </lineage>
</organism>
<dbReference type="SUPFAM" id="SSF54001">
    <property type="entry name" value="Cysteine proteinases"/>
    <property type="match status" value="1"/>
</dbReference>
<dbReference type="Proteomes" id="UP000695000">
    <property type="component" value="Unplaced"/>
</dbReference>
<feature type="compositionally biased region" description="Low complexity" evidence="6">
    <location>
        <begin position="618"/>
        <end position="627"/>
    </location>
</feature>
<dbReference type="GeneID" id="108564371"/>
<feature type="region of interest" description="Disordered" evidence="6">
    <location>
        <begin position="994"/>
        <end position="1021"/>
    </location>
</feature>
<sequence length="1281" mass="143934">MAKYYIDQTDQSNNEELQTVYTNAPTVSYVINSEDSQHGQSIIVGNDQFMVLENVIDQNTITLQNQFEIPAGQQQIYYMETDDNIQGIEAIQSQPVIMNSSIQQNATQKLIMVQQSQPSMIIQQPQMIQRTMHKQIQPRIQTPQQINVASPPRLLLTNQVRPGTINPRPTIQTKINIPRNPLQRTASPVQRAGLRPQLVPSLVQRRPIRAGVIQNDAPPLLMQGGNKSVVTRTQFTPKDIRKLVNASIATTGEILQTAGSSEEQSVEGESTVISMQEYQQLLADRKRAAENTNKMMNRIKNLNKKATIKIPLTRPTATAIQTQAKPQLLVNEEESTRLEKAGKRHQNARIIKPKDNNRLPAILRNFVPPPEIRDIISKTQHTLEFQNSIRMFVIHESGEQRLITFTMPKEDCTIQEILEQVGVPIAANTKIAISETNADGINLVVSVGIPVDDDIPEPESSIKNVPSSSAAPLILNSKGSLEIPPKVATPELSAPQENETPKYIQGMLAVCTHCGFLSDDFNKCIRCKSKLPDGIKAVPSSNFYKKGTDARVQKPTIAINLKNNGNVKPSTSIGIAKKKMKPKVVDQEPVILTLSSDDEDADESQSNNADQQTKKSESPISIPQEPSLNDFKENGSNEVTRLDIKEAGSKEALITAKLRCRTIRIGSYNIQAPDEIILNTKELILRIPSLEDNAIKSIKVPRTSVVKVLANFQKLVPVIFYYVAPSIGESIRNELHMTTGGEYYFDPVSNEETYKRITLLLDSVSEEIKWIFTEIYRAVGKFEELNVKDANIVLVKSSPRPIVKLPTITQASAMSSSEVRQLLIYPPGITGGLPINTEDYLCLAQDQFLNDVIIDFYLKYLVLNLPKESQDKIHVFSTFFYKRLTTKPTKPSRRTYPAEMDPLLTAAQKRHSRVKSWTKNVNLFEKDYVVVPINENAHWFLAIICFPGMNGAHTFDGKPYKIEQIEHKRRIVTNNLTLRQMKIEKAAATVNCDEGDLSDKDEAEGDESELDSNEDSDDAATTSSVKILQSESIKQPCILIFDSLAGASRARVVATLRDYLTCEHKIKQGTVKVFNKDVIKGACPKIPQQTNYTDCGLYLLQYVESFFQDPIKDYRLPISTLKLWFNELTVTKKREDISNLIKSLMVEYKKNVNILPILQFPTLNGELVETQPEEDEEEEEEEPMDEEEDEECDGPRDEVESENENVTSSQDTSLIKPSESSANLDTGFTEESVFNTSKVKPDMKEVPTISNRDTMSYLKSKRIIKHRVTDSSDIKKMRLAD</sequence>
<keyword evidence="2" id="KW-0597">Phosphoprotein</keyword>
<dbReference type="RefSeq" id="XP_017778888.1">
    <property type="nucleotide sequence ID" value="XM_017923399.1"/>
</dbReference>
<keyword evidence="4" id="KW-0833">Ubl conjugation pathway</keyword>